<dbReference type="AlphaFoldDB" id="A0AAW0A1N8"/>
<gene>
    <name evidence="2" type="ORF">R3P38DRAFT_2797750</name>
</gene>
<feature type="domain" description="CxC2-like cysteine cluster KDZ transposase-associated" evidence="1">
    <location>
        <begin position="131"/>
        <end position="189"/>
    </location>
</feature>
<evidence type="ECO:0000259" key="1">
    <source>
        <dbReference type="Pfam" id="PF18803"/>
    </source>
</evidence>
<dbReference type="EMBL" id="JAWWNJ010000090">
    <property type="protein sequence ID" value="KAK6997433.1"/>
    <property type="molecule type" value="Genomic_DNA"/>
</dbReference>
<evidence type="ECO:0000313" key="2">
    <source>
        <dbReference type="EMBL" id="KAK6997433.1"/>
    </source>
</evidence>
<name>A0AAW0A1N8_9AGAR</name>
<dbReference type="InterPro" id="IPR041457">
    <property type="entry name" value="CxC2_KDZ-assoc"/>
</dbReference>
<reference evidence="2 3" key="1">
    <citation type="journal article" date="2024" name="J Genomics">
        <title>Draft genome sequencing and assembly of Favolaschia claudopus CIRM-BRFM 2984 isolated from oak limbs.</title>
        <authorList>
            <person name="Navarro D."/>
            <person name="Drula E."/>
            <person name="Chaduli D."/>
            <person name="Cazenave R."/>
            <person name="Ahrendt S."/>
            <person name="Wang J."/>
            <person name="Lipzen A."/>
            <person name="Daum C."/>
            <person name="Barry K."/>
            <person name="Grigoriev I.V."/>
            <person name="Favel A."/>
            <person name="Rosso M.N."/>
            <person name="Martin F."/>
        </authorList>
    </citation>
    <scope>NUCLEOTIDE SEQUENCE [LARGE SCALE GENOMIC DNA]</scope>
    <source>
        <strain evidence="2 3">CIRM-BRFM 2984</strain>
    </source>
</reference>
<dbReference type="Pfam" id="PF18803">
    <property type="entry name" value="CxC2"/>
    <property type="match status" value="1"/>
</dbReference>
<proteinExistence type="predicted"/>
<evidence type="ECO:0000313" key="3">
    <source>
        <dbReference type="Proteomes" id="UP001362999"/>
    </source>
</evidence>
<dbReference type="Proteomes" id="UP001362999">
    <property type="component" value="Unassembled WGS sequence"/>
</dbReference>
<protein>
    <recommendedName>
        <fullName evidence="1">CxC2-like cysteine cluster KDZ transposase-associated domain-containing protein</fullName>
    </recommendedName>
</protein>
<keyword evidence="3" id="KW-1185">Reference proteome</keyword>
<accession>A0AAW0A1N8</accession>
<comment type="caution">
    <text evidence="2">The sequence shown here is derived from an EMBL/GenBank/DDBJ whole genome shotgun (WGS) entry which is preliminary data.</text>
</comment>
<sequence length="210" mass="23078">MDDVLDPIMNQELTNEEMELMVESINAVLSLPAWQTHADTACGCGQPALYRCDDCDLPELCQDCVVAAHLGQAYHVTETDSDSEDNASDDILDCKVRLRCSDCVEGAHQELPFHHVRRWSADLSYYIATSLRDAGLRVPLGHDGGRCPSPRGETLEALTGRGVETVSVDFCGCDGAASRSEQIRSYGWLAMRSNYVLALPASVIFNMYTL</sequence>
<organism evidence="2 3">
    <name type="scientific">Favolaschia claudopus</name>
    <dbReference type="NCBI Taxonomy" id="2862362"/>
    <lineage>
        <taxon>Eukaryota</taxon>
        <taxon>Fungi</taxon>
        <taxon>Dikarya</taxon>
        <taxon>Basidiomycota</taxon>
        <taxon>Agaricomycotina</taxon>
        <taxon>Agaricomycetes</taxon>
        <taxon>Agaricomycetidae</taxon>
        <taxon>Agaricales</taxon>
        <taxon>Marasmiineae</taxon>
        <taxon>Mycenaceae</taxon>
        <taxon>Favolaschia</taxon>
    </lineage>
</organism>